<dbReference type="Proteomes" id="UP000317990">
    <property type="component" value="Unassembled WGS sequence"/>
</dbReference>
<feature type="transmembrane region" description="Helical" evidence="1">
    <location>
        <begin position="46"/>
        <end position="63"/>
    </location>
</feature>
<dbReference type="Pfam" id="PF11152">
    <property type="entry name" value="CCB2_CCB4"/>
    <property type="match status" value="1"/>
</dbReference>
<name>A0A524RS81_9CHRO</name>
<dbReference type="AlphaFoldDB" id="A0A524RS81"/>
<dbReference type="InterPro" id="IPR021325">
    <property type="entry name" value="CCB2/CCB4"/>
</dbReference>
<accession>A0A524RS81</accession>
<keyword evidence="1" id="KW-0812">Transmembrane</keyword>
<gene>
    <name evidence="2" type="ORF">ERJ67_00145</name>
</gene>
<dbReference type="EMBL" id="SRMO01000001">
    <property type="protein sequence ID" value="TGG96809.1"/>
    <property type="molecule type" value="Genomic_DNA"/>
</dbReference>
<keyword evidence="1" id="KW-0472">Membrane</keyword>
<proteinExistence type="predicted"/>
<reference evidence="2 3" key="1">
    <citation type="journal article" date="2019" name="mSystems">
        <title>Life at home and on the roam: Genomic adaptions reflect the dual lifestyle of an intracellular, facultative symbiont.</title>
        <authorList>
            <person name="Burgsdorf I."/>
        </authorList>
    </citation>
    <scope>NUCLEOTIDE SEQUENCE [LARGE SCALE GENOMIC DNA]</scope>
    <source>
        <strain evidence="2">277cV</strain>
    </source>
</reference>
<evidence type="ECO:0000313" key="2">
    <source>
        <dbReference type="EMBL" id="TGG96809.1"/>
    </source>
</evidence>
<evidence type="ECO:0000256" key="1">
    <source>
        <dbReference type="SAM" id="Phobius"/>
    </source>
</evidence>
<feature type="transmembrane region" description="Helical" evidence="1">
    <location>
        <begin position="12"/>
        <end position="34"/>
    </location>
</feature>
<dbReference type="PANTHER" id="PTHR34943">
    <property type="match status" value="1"/>
</dbReference>
<dbReference type="PANTHER" id="PTHR34943:SF2">
    <property type="entry name" value="PROTEIN COFACTOR ASSEMBLY OF COMPLEX C SUBUNIT B CCB4, CHLOROPLASTIC"/>
    <property type="match status" value="1"/>
</dbReference>
<organism evidence="2 3">
    <name type="scientific">Aphanocapsa feldmannii 277cV</name>
    <dbReference type="NCBI Taxonomy" id="2507553"/>
    <lineage>
        <taxon>Bacteria</taxon>
        <taxon>Bacillati</taxon>
        <taxon>Cyanobacteriota</taxon>
        <taxon>Cyanophyceae</taxon>
        <taxon>Oscillatoriophycideae</taxon>
        <taxon>Chroococcales</taxon>
        <taxon>Microcystaceae</taxon>
        <taxon>Aphanocapsa</taxon>
    </lineage>
</organism>
<sequence>MVEPQGRAVTPAARLCLIAGLLGAVLLALNHITATAFSPALGRADVVGSLMAVALMLVGLNWTRVDPDAARPIQLEGQQGLRLREGLTAEDRFELAWGSDLLLRHSAAVAVHVIWDGTPLLSRGLLQLHQDVAIGPIAARVLNSGQRVHLVDLKHYPGKDEFSYLPPRVPAVLVAPIGHRGLVVLAGATARCFDSRDLGWCDGWVERLRRRWECGDPAAGDGVR</sequence>
<protein>
    <submittedName>
        <fullName evidence="2">Cofactor assembly of complex C subunit B</fullName>
    </submittedName>
</protein>
<dbReference type="InterPro" id="IPR044705">
    <property type="entry name" value="CCB4"/>
</dbReference>
<comment type="caution">
    <text evidence="2">The sequence shown here is derived from an EMBL/GenBank/DDBJ whole genome shotgun (WGS) entry which is preliminary data.</text>
</comment>
<keyword evidence="1" id="KW-1133">Transmembrane helix</keyword>
<evidence type="ECO:0000313" key="3">
    <source>
        <dbReference type="Proteomes" id="UP000317990"/>
    </source>
</evidence>